<reference evidence="5" key="1">
    <citation type="submission" date="2024-06" db="EMBL/GenBank/DDBJ databases">
        <title>Complete Genome Sequence of mouse commensal type strain Neisseria musculi.</title>
        <authorList>
            <person name="Thapa E."/>
            <person name="Aluvathingal J."/>
            <person name="Nadendla S."/>
            <person name="Mehta A."/>
            <person name="Tettelin H."/>
            <person name="Weyand N.J."/>
        </authorList>
    </citation>
    <scope>NUCLEOTIDE SEQUENCE</scope>
    <source>
        <strain evidence="5">NW831</strain>
    </source>
</reference>
<dbReference type="GO" id="GO:0008236">
    <property type="term" value="F:serine-type peptidase activity"/>
    <property type="evidence" value="ECO:0007669"/>
    <property type="project" value="UniProtKB-KW"/>
</dbReference>
<dbReference type="InterPro" id="IPR029062">
    <property type="entry name" value="Class_I_gatase-like"/>
</dbReference>
<dbReference type="PANTHER" id="PTHR20842">
    <property type="entry name" value="PROTEASE S51 ALPHA-ASPARTYL DIPEPTIDASE"/>
    <property type="match status" value="1"/>
</dbReference>
<keyword evidence="4" id="KW-0720">Serine protease</keyword>
<evidence type="ECO:0000256" key="2">
    <source>
        <dbReference type="ARBA" id="ARBA00022670"/>
    </source>
</evidence>
<evidence type="ECO:0000313" key="5">
    <source>
        <dbReference type="EMBL" id="QNT58925.1"/>
    </source>
</evidence>
<dbReference type="KEGG" id="nmus:H7A79_0050"/>
<proteinExistence type="inferred from homology"/>
<keyword evidence="3" id="KW-0378">Hydrolase</keyword>
<dbReference type="Gene3D" id="3.40.50.880">
    <property type="match status" value="1"/>
</dbReference>
<dbReference type="InterPro" id="IPR005320">
    <property type="entry name" value="Peptidase_S51"/>
</dbReference>
<organism evidence="5 6">
    <name type="scientific">Neisseria musculi</name>
    <dbReference type="NCBI Taxonomy" id="1815583"/>
    <lineage>
        <taxon>Bacteria</taxon>
        <taxon>Pseudomonadati</taxon>
        <taxon>Pseudomonadota</taxon>
        <taxon>Betaproteobacteria</taxon>
        <taxon>Neisseriales</taxon>
        <taxon>Neisseriaceae</taxon>
        <taxon>Neisseria</taxon>
    </lineage>
</organism>
<comment type="similarity">
    <text evidence="1">Belongs to the peptidase S51 family.</text>
</comment>
<evidence type="ECO:0000256" key="1">
    <source>
        <dbReference type="ARBA" id="ARBA00006534"/>
    </source>
</evidence>
<evidence type="ECO:0000256" key="4">
    <source>
        <dbReference type="ARBA" id="ARBA00022825"/>
    </source>
</evidence>
<dbReference type="GO" id="GO:0006508">
    <property type="term" value="P:proteolysis"/>
    <property type="evidence" value="ECO:0007669"/>
    <property type="project" value="UniProtKB-KW"/>
</dbReference>
<name>A0A7H1MBB0_9NEIS</name>
<dbReference type="AlphaFoldDB" id="A0A7H1MBB0"/>
<dbReference type="SUPFAM" id="SSF52317">
    <property type="entry name" value="Class I glutamine amidotransferase-like"/>
    <property type="match status" value="1"/>
</dbReference>
<sequence>MKLFLTSYFAETASLLPACLNENMQDKTVAFIPTAARGEEVDFYVDEARAAWRALGVNIEETDAAVLNAEQLAEKLRRCHYIYVSGGNTFYLLEQLRLKQADSVIRQQIAENKPYIGESAGSMILAENLAYVREMDDAAAAASVGDTGLGIIGICPLPHDGEYPFAEVTALIRQKYAFLPLYPLNNNQAVFIDSGKGVQTTVEAV</sequence>
<dbReference type="Pfam" id="PF03575">
    <property type="entry name" value="Peptidase_S51"/>
    <property type="match status" value="1"/>
</dbReference>
<dbReference type="PANTHER" id="PTHR20842:SF0">
    <property type="entry name" value="ALPHA-ASPARTYL DIPEPTIDASE"/>
    <property type="match status" value="1"/>
</dbReference>
<dbReference type="EMBL" id="CP060414">
    <property type="protein sequence ID" value="QNT58925.1"/>
    <property type="molecule type" value="Genomic_DNA"/>
</dbReference>
<keyword evidence="2" id="KW-0645">Protease</keyword>
<gene>
    <name evidence="5" type="ORF">H7A79_0050</name>
</gene>
<dbReference type="Proteomes" id="UP000516412">
    <property type="component" value="Chromosome"/>
</dbReference>
<keyword evidence="6" id="KW-1185">Reference proteome</keyword>
<protein>
    <submittedName>
        <fullName evidence="5">Peptidase S51 family protein</fullName>
    </submittedName>
</protein>
<evidence type="ECO:0000256" key="3">
    <source>
        <dbReference type="ARBA" id="ARBA00022801"/>
    </source>
</evidence>
<dbReference type="RefSeq" id="WP_187000711.1">
    <property type="nucleotide sequence ID" value="NZ_CP060414.2"/>
</dbReference>
<evidence type="ECO:0000313" key="6">
    <source>
        <dbReference type="Proteomes" id="UP000516412"/>
    </source>
</evidence>
<accession>A0A7H1MBB0</accession>